<dbReference type="KEGG" id="mre:K649_07915"/>
<accession>D3PPQ4</accession>
<evidence type="ECO:0000313" key="1">
    <source>
        <dbReference type="EMBL" id="ADD29668.1"/>
    </source>
</evidence>
<dbReference type="EMBL" id="CP001743">
    <property type="protein sequence ID" value="ADD29668.1"/>
    <property type="molecule type" value="Genomic_DNA"/>
</dbReference>
<dbReference type="RefSeq" id="WP_013015166.1">
    <property type="nucleotide sequence ID" value="NC_013946.1"/>
</dbReference>
<reference evidence="2" key="2">
    <citation type="submission" date="2013-04" db="EMBL/GenBank/DDBJ databases">
        <title>Non-Hybrid, Finished Microbial Genome Assemblies from Long-Read SMRT Sequencing Data.</title>
        <authorList>
            <person name="Klammer A."/>
            <person name="Drake J."/>
            <person name="Heiner C."/>
            <person name="Clum A."/>
            <person name="Copeland A."/>
            <person name="Huddleston J."/>
            <person name="Eichler E."/>
            <person name="Turner S.W."/>
        </authorList>
    </citation>
    <scope>NUCLEOTIDE SEQUENCE</scope>
    <source>
        <strain evidence="2">DSM 1279</strain>
    </source>
</reference>
<dbReference type="KEGG" id="mrb:Mrub_2921"/>
<name>D3PPQ4_MEIRD</name>
<reference evidence="1 3" key="1">
    <citation type="journal article" date="2010" name="Stand. Genomic Sci.">
        <title>Complete genome sequence of Meiothermus ruber type strain (21).</title>
        <authorList>
            <person name="Tindall B.J."/>
            <person name="Sikorski J."/>
            <person name="Lucas S."/>
            <person name="Goltsman E."/>
            <person name="Copeland A."/>
            <person name="Glavina Del Rio T."/>
            <person name="Nolan M."/>
            <person name="Tice H."/>
            <person name="Cheng J.F."/>
            <person name="Han C."/>
            <person name="Pitluck S."/>
            <person name="Liolios K."/>
            <person name="Ivanova N."/>
            <person name="Mavromatis K."/>
            <person name="Ovchinnikova G."/>
            <person name="Pati A."/>
            <person name="Fahnrich R."/>
            <person name="Goodwin L."/>
            <person name="Chen A."/>
            <person name="Palaniappan K."/>
            <person name="Land M."/>
            <person name="Hauser L."/>
            <person name="Chang Y.J."/>
            <person name="Jeffries C.D."/>
            <person name="Rohde M."/>
            <person name="Goker M."/>
            <person name="Woyke T."/>
            <person name="Bristow J."/>
            <person name="Eisen J.A."/>
            <person name="Markowitz V."/>
            <person name="Hugenholtz P."/>
            <person name="Kyrpides N.C."/>
            <person name="Klenk H.P."/>
            <person name="Lapidus A."/>
        </authorList>
    </citation>
    <scope>NUCLEOTIDE SEQUENCE [LARGE SCALE GENOMIC DNA]</scope>
    <source>
        <strain evidence="3">ATCC 35948 / DSM 1279 / VKM B-1258 / 21</strain>
        <strain evidence="1">DSM 1279</strain>
    </source>
</reference>
<dbReference type="OrthoDB" id="9904638at2"/>
<dbReference type="AlphaFoldDB" id="D3PPQ4"/>
<dbReference type="Proteomes" id="UP000006655">
    <property type="component" value="Chromosome"/>
</dbReference>
<keyword evidence="3" id="KW-1185">Reference proteome</keyword>
<evidence type="ECO:0000313" key="4">
    <source>
        <dbReference type="Proteomes" id="UP000013026"/>
    </source>
</evidence>
<evidence type="ECO:0000313" key="2">
    <source>
        <dbReference type="EMBL" id="AGK04878.1"/>
    </source>
</evidence>
<gene>
    <name evidence="1" type="ordered locus">Mrub_2921</name>
    <name evidence="2" type="ORF">K649_07915</name>
</gene>
<reference evidence="2 4" key="3">
    <citation type="submission" date="2013-04" db="EMBL/GenBank/DDBJ databases">
        <authorList>
            <person name="Chin J."/>
            <person name="Alexander D.H."/>
            <person name="Marks P."/>
            <person name="Korlach J."/>
            <person name="Clum A."/>
            <person name="Copeland A."/>
        </authorList>
    </citation>
    <scope>NUCLEOTIDE SEQUENCE [LARGE SCALE GENOMIC DNA]</scope>
    <source>
        <strain evidence="4">ATCC 35948 / DSM 1279 / VKM B-1258 / 21</strain>
        <strain evidence="2">DSM 1279</strain>
    </source>
</reference>
<dbReference type="PATRIC" id="fig|504728.9.peg.1632"/>
<proteinExistence type="predicted"/>
<dbReference type="Proteomes" id="UP000013026">
    <property type="component" value="Chromosome"/>
</dbReference>
<sequence>MTKFTLQDVLLRMITPPLNRASGVYYKIRWEQDVGLWAVTKARLPRDHDKITPYRAEEGVGKLEFFLKPQGNLVIESQFWWKPKVGYRTKSRSYATYDPGLQRDIDEAFYKDLQRYFDEQGYPRKKEVHKRREELILEAKLSEIEKLLAAIRSGGTRPGTGEETAAWDERTREAVDRILQPVLDVVYTLPQSAVNLKNLSRCESKDGVDAFYCDPVNVRARHPNLTIVNEHHYLRPLALDLKLEVLGECSHLGRPAVLVRGVPRTIEEQDEMLWVDWWGAPDDWWLVCDYYELAIDMESGLLLYYRGVVGSKTMVRSEMLELVFDPPEVMDESVFRGGQPTR</sequence>
<evidence type="ECO:0000313" key="3">
    <source>
        <dbReference type="Proteomes" id="UP000006655"/>
    </source>
</evidence>
<protein>
    <submittedName>
        <fullName evidence="2">Uncharacterized protein</fullName>
    </submittedName>
</protein>
<dbReference type="EMBL" id="CP005385">
    <property type="protein sequence ID" value="AGK04878.1"/>
    <property type="molecule type" value="Genomic_DNA"/>
</dbReference>
<organism evidence="2 4">
    <name type="scientific">Meiothermus ruber (strain ATCC 35948 / DSM 1279 / VKM B-1258 / 21)</name>
    <name type="common">Thermus ruber</name>
    <dbReference type="NCBI Taxonomy" id="504728"/>
    <lineage>
        <taxon>Bacteria</taxon>
        <taxon>Thermotogati</taxon>
        <taxon>Deinococcota</taxon>
        <taxon>Deinococci</taxon>
        <taxon>Thermales</taxon>
        <taxon>Thermaceae</taxon>
        <taxon>Meiothermus</taxon>
    </lineage>
</organism>